<evidence type="ECO:0000313" key="14">
    <source>
        <dbReference type="Proteomes" id="UP000008312"/>
    </source>
</evidence>
<protein>
    <recommendedName>
        <fullName evidence="8">5'-deoxynucleotidase</fullName>
        <ecNumber evidence="8">3.1.3.89</ecNumber>
    </recommendedName>
</protein>
<dbReference type="SMART" id="SM00471">
    <property type="entry name" value="HDc"/>
    <property type="match status" value="1"/>
</dbReference>
<dbReference type="PANTHER" id="PTHR11845:SF13">
    <property type="entry name" value="5'-DEOXYNUCLEOTIDASE HDDC2"/>
    <property type="match status" value="1"/>
</dbReference>
<dbReference type="Gene3D" id="1.10.3210.10">
    <property type="entry name" value="Hypothetical protein af1432"/>
    <property type="match status" value="1"/>
</dbReference>
<dbReference type="GeneID" id="24918356"/>
<evidence type="ECO:0000256" key="9">
    <source>
        <dbReference type="ARBA" id="ARBA00022723"/>
    </source>
</evidence>
<evidence type="ECO:0000256" key="8">
    <source>
        <dbReference type="ARBA" id="ARBA00012964"/>
    </source>
</evidence>
<keyword evidence="11" id="KW-0460">Magnesium</keyword>
<sequence length="185" mass="21172">MNPSTLQSFFEICGKLKNLKRTGWVYRGVQDPESVADHSWRVAMMSFFIEDPTVDKVHCMKMGLVHDLAESIVGDITPVDDVSVDDKHQMELGALSTIVADFPQPLKEEFLGLWTEYEEQKTLESNYVFDFDKLDMLVQAEEYESDQGINLQEFFDSTEALFKTPYGKSQIEVLKKKRTARLSSA</sequence>
<comment type="cofactor">
    <cofactor evidence="4">
        <name>Mg(2+)</name>
        <dbReference type="ChEBI" id="CHEBI:18420"/>
    </cofactor>
</comment>
<comment type="cofactor">
    <cofactor evidence="3">
        <name>Co(2+)</name>
        <dbReference type="ChEBI" id="CHEBI:48828"/>
    </cofactor>
</comment>
<comment type="subunit">
    <text evidence="7">Homodimer.</text>
</comment>
<proteinExistence type="inferred from homology"/>
<dbReference type="GO" id="GO:0009159">
    <property type="term" value="P:deoxyribonucleoside monophosphate catabolic process"/>
    <property type="evidence" value="ECO:0007669"/>
    <property type="project" value="UniProtKB-ARBA"/>
</dbReference>
<dbReference type="OMA" id="TWRLCLM"/>
<dbReference type="InterPro" id="IPR003607">
    <property type="entry name" value="HD/PDEase_dom"/>
</dbReference>
<dbReference type="EC" id="3.1.3.89" evidence="8"/>
<dbReference type="PANTHER" id="PTHR11845">
    <property type="entry name" value="5'-DEOXYNUCLEOTIDASE HDDC2"/>
    <property type="match status" value="1"/>
</dbReference>
<evidence type="ECO:0000256" key="4">
    <source>
        <dbReference type="ARBA" id="ARBA00001946"/>
    </source>
</evidence>
<feature type="domain" description="HD/PDEase" evidence="12">
    <location>
        <begin position="31"/>
        <end position="146"/>
    </location>
</feature>
<gene>
    <name evidence="13" type="ORF">GSBLH_T00001077001</name>
</gene>
<evidence type="ECO:0000256" key="1">
    <source>
        <dbReference type="ARBA" id="ARBA00001638"/>
    </source>
</evidence>
<comment type="function">
    <text evidence="5">Catalyzes the dephosphorylation of the nucleoside 5'-monophosphates deoxyadenosine monophosphate (dAMP), deoxycytidine monophosphate (dCMP), deoxyguanosine monophosphate (dGMP) and deoxythymidine monophosphate (dTMP).</text>
</comment>
<evidence type="ECO:0000256" key="6">
    <source>
        <dbReference type="ARBA" id="ARBA00009999"/>
    </source>
</evidence>
<dbReference type="Proteomes" id="UP000008312">
    <property type="component" value="Unassembled WGS sequence"/>
</dbReference>
<dbReference type="EMBL" id="FN668639">
    <property type="protein sequence ID" value="CBK20816.2"/>
    <property type="molecule type" value="Genomic_DNA"/>
</dbReference>
<dbReference type="GO" id="GO:0005737">
    <property type="term" value="C:cytoplasm"/>
    <property type="evidence" value="ECO:0007669"/>
    <property type="project" value="TreeGrafter"/>
</dbReference>
<evidence type="ECO:0000313" key="13">
    <source>
        <dbReference type="EMBL" id="CBK20816.2"/>
    </source>
</evidence>
<dbReference type="InParanoid" id="D8LX21"/>
<dbReference type="RefSeq" id="XP_012894864.1">
    <property type="nucleotide sequence ID" value="XM_013039410.1"/>
</dbReference>
<dbReference type="OrthoDB" id="10254258at2759"/>
<dbReference type="AlphaFoldDB" id="D8LX21"/>
<evidence type="ECO:0000259" key="12">
    <source>
        <dbReference type="SMART" id="SM00471"/>
    </source>
</evidence>
<dbReference type="FunFam" id="1.10.3210.10:FF:000011">
    <property type="entry name" value="HD domain-containing protein 2"/>
    <property type="match status" value="1"/>
</dbReference>
<dbReference type="SUPFAM" id="SSF109604">
    <property type="entry name" value="HD-domain/PDEase-like"/>
    <property type="match status" value="1"/>
</dbReference>
<dbReference type="GO" id="GO:0002953">
    <property type="term" value="F:5'-deoxynucleotidase activity"/>
    <property type="evidence" value="ECO:0007669"/>
    <property type="project" value="UniProtKB-EC"/>
</dbReference>
<dbReference type="GO" id="GO:0046872">
    <property type="term" value="F:metal ion binding"/>
    <property type="evidence" value="ECO:0007669"/>
    <property type="project" value="UniProtKB-KW"/>
</dbReference>
<dbReference type="InterPro" id="IPR006674">
    <property type="entry name" value="HD_domain"/>
</dbReference>
<name>D8LX21_BLAHO</name>
<keyword evidence="9" id="KW-0479">Metal-binding</keyword>
<keyword evidence="14" id="KW-1185">Reference proteome</keyword>
<evidence type="ECO:0000256" key="5">
    <source>
        <dbReference type="ARBA" id="ARBA00004074"/>
    </source>
</evidence>
<keyword evidence="10" id="KW-0378">Hydrolase</keyword>
<accession>D8LX21</accession>
<organism evidence="13">
    <name type="scientific">Blastocystis hominis</name>
    <dbReference type="NCBI Taxonomy" id="12968"/>
    <lineage>
        <taxon>Eukaryota</taxon>
        <taxon>Sar</taxon>
        <taxon>Stramenopiles</taxon>
        <taxon>Bigyra</taxon>
        <taxon>Opalozoa</taxon>
        <taxon>Opalinata</taxon>
        <taxon>Blastocystidae</taxon>
        <taxon>Blastocystis</taxon>
    </lineage>
</organism>
<comment type="cofactor">
    <cofactor evidence="2">
        <name>Mn(2+)</name>
        <dbReference type="ChEBI" id="CHEBI:29035"/>
    </cofactor>
</comment>
<dbReference type="InterPro" id="IPR039356">
    <property type="entry name" value="YfbR/HDDC2"/>
</dbReference>
<evidence type="ECO:0000256" key="3">
    <source>
        <dbReference type="ARBA" id="ARBA00001941"/>
    </source>
</evidence>
<evidence type="ECO:0000256" key="10">
    <source>
        <dbReference type="ARBA" id="ARBA00022801"/>
    </source>
</evidence>
<dbReference type="Pfam" id="PF13023">
    <property type="entry name" value="HD_3"/>
    <property type="match status" value="1"/>
</dbReference>
<evidence type="ECO:0000256" key="11">
    <source>
        <dbReference type="ARBA" id="ARBA00022842"/>
    </source>
</evidence>
<reference evidence="13" key="1">
    <citation type="submission" date="2010-02" db="EMBL/GenBank/DDBJ databases">
        <title>Sequencing and annotation of the Blastocystis hominis genome.</title>
        <authorList>
            <person name="Wincker P."/>
        </authorList>
    </citation>
    <scope>NUCLEOTIDE SEQUENCE</scope>
    <source>
        <strain evidence="13">Singapore isolate B</strain>
    </source>
</reference>
<comment type="similarity">
    <text evidence="6">Belongs to the HDDC2 family.</text>
</comment>
<evidence type="ECO:0000256" key="7">
    <source>
        <dbReference type="ARBA" id="ARBA00011738"/>
    </source>
</evidence>
<evidence type="ECO:0000256" key="2">
    <source>
        <dbReference type="ARBA" id="ARBA00001936"/>
    </source>
</evidence>
<comment type="catalytic activity">
    <reaction evidence="1">
        <text>a 2'-deoxyribonucleoside 5'-phosphate + H2O = a 2'-deoxyribonucleoside + phosphate</text>
        <dbReference type="Rhea" id="RHEA:36167"/>
        <dbReference type="ChEBI" id="CHEBI:15377"/>
        <dbReference type="ChEBI" id="CHEBI:18274"/>
        <dbReference type="ChEBI" id="CHEBI:43474"/>
        <dbReference type="ChEBI" id="CHEBI:65317"/>
        <dbReference type="EC" id="3.1.3.89"/>
    </reaction>
</comment>